<feature type="transmembrane region" description="Helical" evidence="1">
    <location>
        <begin position="6"/>
        <end position="28"/>
    </location>
</feature>
<evidence type="ECO:0000313" key="3">
    <source>
        <dbReference type="Proteomes" id="UP001142489"/>
    </source>
</evidence>
<feature type="non-terminal residue" evidence="2">
    <location>
        <position position="122"/>
    </location>
</feature>
<dbReference type="Proteomes" id="UP001142489">
    <property type="component" value="Unassembled WGS sequence"/>
</dbReference>
<keyword evidence="1" id="KW-0472">Membrane</keyword>
<accession>A0A9Q0XTZ3</accession>
<proteinExistence type="predicted"/>
<keyword evidence="1" id="KW-0812">Transmembrane</keyword>
<evidence type="ECO:0000313" key="2">
    <source>
        <dbReference type="EMBL" id="KAJ7324594.1"/>
    </source>
</evidence>
<reference evidence="2" key="1">
    <citation type="journal article" date="2023" name="DNA Res.">
        <title>Chromosome-level genome assembly of Phrynocephalus forsythii using third-generation DNA sequencing and Hi-C analysis.</title>
        <authorList>
            <person name="Qi Y."/>
            <person name="Zhao W."/>
            <person name="Zhao Y."/>
            <person name="Niu C."/>
            <person name="Cao S."/>
            <person name="Zhang Y."/>
        </authorList>
    </citation>
    <scope>NUCLEOTIDE SEQUENCE</scope>
    <source>
        <tissue evidence="2">Muscle</tissue>
    </source>
</reference>
<evidence type="ECO:0000256" key="1">
    <source>
        <dbReference type="SAM" id="Phobius"/>
    </source>
</evidence>
<comment type="caution">
    <text evidence="2">The sequence shown here is derived from an EMBL/GenBank/DDBJ whole genome shotgun (WGS) entry which is preliminary data.</text>
</comment>
<gene>
    <name evidence="2" type="ORF">JRQ81_017614</name>
</gene>
<name>A0A9Q0XTZ3_9SAUR</name>
<keyword evidence="1" id="KW-1133">Transmembrane helix</keyword>
<keyword evidence="3" id="KW-1185">Reference proteome</keyword>
<dbReference type="AlphaFoldDB" id="A0A9Q0XTZ3"/>
<protein>
    <submittedName>
        <fullName evidence="2">Uncharacterized protein</fullName>
    </submittedName>
</protein>
<organism evidence="2 3">
    <name type="scientific">Phrynocephalus forsythii</name>
    <dbReference type="NCBI Taxonomy" id="171643"/>
    <lineage>
        <taxon>Eukaryota</taxon>
        <taxon>Metazoa</taxon>
        <taxon>Chordata</taxon>
        <taxon>Craniata</taxon>
        <taxon>Vertebrata</taxon>
        <taxon>Euteleostomi</taxon>
        <taxon>Lepidosauria</taxon>
        <taxon>Squamata</taxon>
        <taxon>Bifurcata</taxon>
        <taxon>Unidentata</taxon>
        <taxon>Episquamata</taxon>
        <taxon>Toxicofera</taxon>
        <taxon>Iguania</taxon>
        <taxon>Acrodonta</taxon>
        <taxon>Agamidae</taxon>
        <taxon>Agaminae</taxon>
        <taxon>Phrynocephalus</taxon>
    </lineage>
</organism>
<dbReference type="EMBL" id="JAPFRF010000008">
    <property type="protein sequence ID" value="KAJ7324594.1"/>
    <property type="molecule type" value="Genomic_DNA"/>
</dbReference>
<sequence>MSKIFPIFRFIVSLSINMVLPCNVALAFSMNQLSAIARFHFLSCHQYVPARLQIFQAKIINHLFGGPVWAPAVNYKIDHIAASFLCKMLGVPNAIRRATLLSKPDCNFPTTLAWLCNIKFWL</sequence>